<keyword evidence="3 14" id="KW-0808">Transferase</keyword>
<name>A0A1I2L391_9BACI</name>
<keyword evidence="15" id="KW-1185">Reference proteome</keyword>
<dbReference type="InterPro" id="IPR044021">
    <property type="entry name" value="CrtO"/>
</dbReference>
<gene>
    <name evidence="14" type="ORF">SAMN05216353_10787</name>
</gene>
<sequence>MVTKIIIAWVMIHISVSVLVSQLPASMVLFFSRLYELKNWEKNGRVYEQLKIKKWKHLLPEARKWVNQGKGKTAAHLRTEKDFQALALQTSRSELSHWAQILPSPVFFFFLPVWAGWVMVLYAILFNLPFIVVQRYNRTRLERFRKVYEKKQR</sequence>
<keyword evidence="4 13" id="KW-0812">Transmembrane</keyword>
<evidence type="ECO:0000256" key="3">
    <source>
        <dbReference type="ARBA" id="ARBA00022679"/>
    </source>
</evidence>
<dbReference type="UniPathway" id="UPA00029">
    <property type="reaction ID" value="UER00560"/>
</dbReference>
<dbReference type="Proteomes" id="UP000198897">
    <property type="component" value="Unassembled WGS sequence"/>
</dbReference>
<dbReference type="RefSeq" id="WP_089751221.1">
    <property type="nucleotide sequence ID" value="NZ_FOOG01000007.1"/>
</dbReference>
<keyword evidence="2" id="KW-1003">Cell membrane</keyword>
<evidence type="ECO:0000256" key="12">
    <source>
        <dbReference type="ARBA" id="ARBA00025324"/>
    </source>
</evidence>
<keyword evidence="8 14" id="KW-0012">Acyltransferase</keyword>
<evidence type="ECO:0000256" key="6">
    <source>
        <dbReference type="ARBA" id="ARBA00022989"/>
    </source>
</evidence>
<feature type="transmembrane region" description="Helical" evidence="13">
    <location>
        <begin position="7"/>
        <end position="31"/>
    </location>
</feature>
<keyword evidence="7 13" id="KW-0472">Membrane</keyword>
<dbReference type="OrthoDB" id="3783432at2"/>
<evidence type="ECO:0000256" key="9">
    <source>
        <dbReference type="ARBA" id="ARBA00023588"/>
    </source>
</evidence>
<evidence type="ECO:0000256" key="11">
    <source>
        <dbReference type="ARBA" id="ARBA00023667"/>
    </source>
</evidence>
<evidence type="ECO:0000256" key="2">
    <source>
        <dbReference type="ARBA" id="ARBA00022475"/>
    </source>
</evidence>
<dbReference type="AlphaFoldDB" id="A0A1I2L391"/>
<accession>A0A1I2L391</accession>
<evidence type="ECO:0000256" key="4">
    <source>
        <dbReference type="ARBA" id="ARBA00022692"/>
    </source>
</evidence>
<evidence type="ECO:0000256" key="13">
    <source>
        <dbReference type="SAM" id="Phobius"/>
    </source>
</evidence>
<dbReference type="GO" id="GO:0005886">
    <property type="term" value="C:plasma membrane"/>
    <property type="evidence" value="ECO:0007669"/>
    <property type="project" value="UniProtKB-SubCell"/>
</dbReference>
<keyword evidence="6 13" id="KW-1133">Transmembrane helix</keyword>
<evidence type="ECO:0000256" key="5">
    <source>
        <dbReference type="ARBA" id="ARBA00022729"/>
    </source>
</evidence>
<reference evidence="15" key="1">
    <citation type="submission" date="2016-10" db="EMBL/GenBank/DDBJ databases">
        <authorList>
            <person name="Varghese N."/>
            <person name="Submissions S."/>
        </authorList>
    </citation>
    <scope>NUCLEOTIDE SEQUENCE [LARGE SCALE GENOMIC DNA]</scope>
    <source>
        <strain evidence="15">FP5</strain>
    </source>
</reference>
<dbReference type="EMBL" id="FOOG01000007">
    <property type="protein sequence ID" value="SFF73675.1"/>
    <property type="molecule type" value="Genomic_DNA"/>
</dbReference>
<evidence type="ECO:0000256" key="7">
    <source>
        <dbReference type="ARBA" id="ARBA00023136"/>
    </source>
</evidence>
<evidence type="ECO:0000313" key="15">
    <source>
        <dbReference type="Proteomes" id="UP000198897"/>
    </source>
</evidence>
<keyword evidence="5" id="KW-0732">Signal</keyword>
<dbReference type="Pfam" id="PF18927">
    <property type="entry name" value="CrtO"/>
    <property type="match status" value="1"/>
</dbReference>
<evidence type="ECO:0000313" key="14">
    <source>
        <dbReference type="EMBL" id="SFF73675.1"/>
    </source>
</evidence>
<evidence type="ECO:0000256" key="1">
    <source>
        <dbReference type="ARBA" id="ARBA00004162"/>
    </source>
</evidence>
<feature type="transmembrane region" description="Helical" evidence="13">
    <location>
        <begin position="106"/>
        <end position="133"/>
    </location>
</feature>
<comment type="similarity">
    <text evidence="10">Belongs to the acyltransferase CrtO family.</text>
</comment>
<comment type="subcellular location">
    <subcellularLocation>
        <location evidence="1">Cell membrane</location>
        <topology evidence="1">Single-pass membrane protein</topology>
    </subcellularLocation>
</comment>
<organism evidence="14 15">
    <name type="scientific">Halobacillus alkaliphilus</name>
    <dbReference type="NCBI Taxonomy" id="396056"/>
    <lineage>
        <taxon>Bacteria</taxon>
        <taxon>Bacillati</taxon>
        <taxon>Bacillota</taxon>
        <taxon>Bacilli</taxon>
        <taxon>Bacillales</taxon>
        <taxon>Bacillaceae</taxon>
        <taxon>Halobacillus</taxon>
    </lineage>
</organism>
<evidence type="ECO:0000256" key="8">
    <source>
        <dbReference type="ARBA" id="ARBA00023315"/>
    </source>
</evidence>
<comment type="pathway">
    <text evidence="9">Carotenoid biosynthesis; staphyloxanthin biosynthesis; staphyloxanthin from farnesyl diphosphate: step 5/5.</text>
</comment>
<dbReference type="GO" id="GO:0016746">
    <property type="term" value="F:acyltransferase activity"/>
    <property type="evidence" value="ECO:0007669"/>
    <property type="project" value="UniProtKB-KW"/>
</dbReference>
<comment type="function">
    <text evidence="12">Catalyzes the acylation of glycosyl-4,4'-diaponeurosporenoate, i.e. the esterification of glucose at the C6'' position with the carboxyl group of the C(15) fatty acid 12-methyltetradecanoic acid, to yield staphyloxanthin. This is the last step in the biosynthesis of this orange pigment, present in most staphylococci strains.</text>
</comment>
<proteinExistence type="inferred from homology"/>
<evidence type="ECO:0000256" key="10">
    <source>
        <dbReference type="ARBA" id="ARBA00023603"/>
    </source>
</evidence>
<protein>
    <recommendedName>
        <fullName evidence="11">Glycosyl-4,4'-diaponeurosporenoate acyltransferase</fullName>
    </recommendedName>
</protein>